<organism evidence="2 3">
    <name type="scientific">Paraglomus occultum</name>
    <dbReference type="NCBI Taxonomy" id="144539"/>
    <lineage>
        <taxon>Eukaryota</taxon>
        <taxon>Fungi</taxon>
        <taxon>Fungi incertae sedis</taxon>
        <taxon>Mucoromycota</taxon>
        <taxon>Glomeromycotina</taxon>
        <taxon>Glomeromycetes</taxon>
        <taxon>Paraglomerales</taxon>
        <taxon>Paraglomeraceae</taxon>
        <taxon>Paraglomus</taxon>
    </lineage>
</organism>
<dbReference type="OrthoDB" id="67965at2759"/>
<keyword evidence="3" id="KW-1185">Reference proteome</keyword>
<dbReference type="AlphaFoldDB" id="A0A9N9BF00"/>
<feature type="transmembrane region" description="Helical" evidence="1">
    <location>
        <begin position="105"/>
        <end position="126"/>
    </location>
</feature>
<dbReference type="EMBL" id="CAJVPJ010000930">
    <property type="protein sequence ID" value="CAG8566136.1"/>
    <property type="molecule type" value="Genomic_DNA"/>
</dbReference>
<feature type="transmembrane region" description="Helical" evidence="1">
    <location>
        <begin position="12"/>
        <end position="32"/>
    </location>
</feature>
<keyword evidence="1" id="KW-0472">Membrane</keyword>
<name>A0A9N9BF00_9GLOM</name>
<dbReference type="Pfam" id="PF06966">
    <property type="entry name" value="DUF1295"/>
    <property type="match status" value="1"/>
</dbReference>
<protein>
    <submittedName>
        <fullName evidence="2">2863_t:CDS:1</fullName>
    </submittedName>
</protein>
<dbReference type="Gene3D" id="1.20.120.1630">
    <property type="match status" value="1"/>
</dbReference>
<feature type="transmembrane region" description="Helical" evidence="1">
    <location>
        <begin position="65"/>
        <end position="84"/>
    </location>
</feature>
<feature type="transmembrane region" description="Helical" evidence="1">
    <location>
        <begin position="39"/>
        <end position="59"/>
    </location>
</feature>
<keyword evidence="1" id="KW-0812">Transmembrane</keyword>
<dbReference type="GO" id="GO:0016020">
    <property type="term" value="C:membrane"/>
    <property type="evidence" value="ECO:0007669"/>
    <property type="project" value="TreeGrafter"/>
</dbReference>
<feature type="transmembrane region" description="Helical" evidence="1">
    <location>
        <begin position="221"/>
        <end position="242"/>
    </location>
</feature>
<sequence>MTVRVLDDYYLGITAIITIAYQMSFFVIAWFCQFDKVTDFAGGSNFAILALITLTFGGTYYDRQIIASVFVITWGFRLGLFCLYRILKTGHDSRFDGRRENFVSFLGFWIFQIIWVWTVSLPVTLVNSPRVSKMELDGRDVKFGSATDILGIVLWVIGFLCETIADAQKFRFRQNRKSSKEFMKSGIWAWSRHPNYFGEIVLWWGIFLLCLEPTLSGITNVPWLSIASPVFTMIILLGLSGLPFNERPTAEKQYTSGNWDNYSVYLKRTSILIPFPPAIYEKFPQWVKSTIFLEFPIYRYTPQNDMA</sequence>
<dbReference type="PANTHER" id="PTHR32251:SF15">
    <property type="entry name" value="3-OXO-5-ALPHA-STEROID 4-DEHYDROGENASE (DUF1295)"/>
    <property type="match status" value="1"/>
</dbReference>
<evidence type="ECO:0000313" key="3">
    <source>
        <dbReference type="Proteomes" id="UP000789572"/>
    </source>
</evidence>
<accession>A0A9N9BF00</accession>
<comment type="caution">
    <text evidence="2">The sequence shown here is derived from an EMBL/GenBank/DDBJ whole genome shotgun (WGS) entry which is preliminary data.</text>
</comment>
<dbReference type="Proteomes" id="UP000789572">
    <property type="component" value="Unassembled WGS sequence"/>
</dbReference>
<proteinExistence type="predicted"/>
<evidence type="ECO:0000313" key="2">
    <source>
        <dbReference type="EMBL" id="CAG8566136.1"/>
    </source>
</evidence>
<keyword evidence="1" id="KW-1133">Transmembrane helix</keyword>
<gene>
    <name evidence="2" type="ORF">POCULU_LOCUS5757</name>
</gene>
<dbReference type="InterPro" id="IPR010721">
    <property type="entry name" value="UstE-like"/>
</dbReference>
<reference evidence="2" key="1">
    <citation type="submission" date="2021-06" db="EMBL/GenBank/DDBJ databases">
        <authorList>
            <person name="Kallberg Y."/>
            <person name="Tangrot J."/>
            <person name="Rosling A."/>
        </authorList>
    </citation>
    <scope>NUCLEOTIDE SEQUENCE</scope>
    <source>
        <strain evidence="2">IA702</strain>
    </source>
</reference>
<dbReference type="PROSITE" id="PS50244">
    <property type="entry name" value="S5A_REDUCTASE"/>
    <property type="match status" value="1"/>
</dbReference>
<dbReference type="PANTHER" id="PTHR32251">
    <property type="entry name" value="3-OXO-5-ALPHA-STEROID 4-DEHYDROGENASE"/>
    <property type="match status" value="1"/>
</dbReference>
<evidence type="ECO:0000256" key="1">
    <source>
        <dbReference type="SAM" id="Phobius"/>
    </source>
</evidence>
<feature type="transmembrane region" description="Helical" evidence="1">
    <location>
        <begin position="196"/>
        <end position="215"/>
    </location>
</feature>
<feature type="transmembrane region" description="Helical" evidence="1">
    <location>
        <begin position="146"/>
        <end position="167"/>
    </location>
</feature>